<comment type="caution">
    <text evidence="1">The sequence shown here is derived from an EMBL/GenBank/DDBJ whole genome shotgun (WGS) entry which is preliminary data.</text>
</comment>
<name>W4P7T9_9BACE</name>
<proteinExistence type="predicted"/>
<sequence length="76" mass="9012">MKDYRLKNGYTGREVEVMKAHNIFAQFVKVSDNEYYNLRNVYNNSQKPCYKIVTRVQDGKRFNVNMNNGIAYHTTL</sequence>
<dbReference type="AlphaFoldDB" id="W4P7T9"/>
<organism evidence="1 2">
    <name type="scientific">Bacteroides pyogenes JCM 6292</name>
    <dbReference type="NCBI Taxonomy" id="1235809"/>
    <lineage>
        <taxon>Bacteria</taxon>
        <taxon>Pseudomonadati</taxon>
        <taxon>Bacteroidota</taxon>
        <taxon>Bacteroidia</taxon>
        <taxon>Bacteroidales</taxon>
        <taxon>Bacteroidaceae</taxon>
        <taxon>Bacteroides</taxon>
    </lineage>
</organism>
<evidence type="ECO:0000313" key="1">
    <source>
        <dbReference type="EMBL" id="GAE15800.1"/>
    </source>
</evidence>
<dbReference type="EMBL" id="BAIQ01000021">
    <property type="protein sequence ID" value="GAE15800.1"/>
    <property type="molecule type" value="Genomic_DNA"/>
</dbReference>
<gene>
    <name evidence="1" type="ORF">JCM6292_2134</name>
</gene>
<dbReference type="Proteomes" id="UP000018861">
    <property type="component" value="Unassembled WGS sequence"/>
</dbReference>
<protein>
    <submittedName>
        <fullName evidence="1">Uncharacterized protein</fullName>
    </submittedName>
</protein>
<evidence type="ECO:0000313" key="2">
    <source>
        <dbReference type="Proteomes" id="UP000018861"/>
    </source>
</evidence>
<reference evidence="1 2" key="1">
    <citation type="journal article" date="2014" name="Genome Announc.">
        <title>Draft Genome Sequences of Three Strains of Bacteroides pyogenes Isolated from a Cat and Swine.</title>
        <authorList>
            <person name="Sakamoto M."/>
            <person name="Oshima K."/>
            <person name="Suda W."/>
            <person name="Kitamura K."/>
            <person name="Iida T."/>
            <person name="Hattori M."/>
            <person name="Ohkuma M."/>
        </authorList>
    </citation>
    <scope>NUCLEOTIDE SEQUENCE [LARGE SCALE GENOMIC DNA]</scope>
    <source>
        <strain evidence="1 2">JCM 6292</strain>
    </source>
</reference>
<accession>W4P7T9</accession>